<sequence>MAFRRGFKTEANTTSREIRAELGLAADAPLCPFLTAKHLEVLVIKLSAFEVQHPNAVQYLTSAKGQNEFSAITVCIGTQRVIVYNNGHSPARCAANIMHELSHLLLMHPPHPLCGENGKRHFDATLEDEANWFGPALLVSDEAAVAVAKRGLELRSAANEYGVSTQLMQMRLNVTGAQRRVSTAA</sequence>
<accession>A0ABN1HZG2</accession>
<dbReference type="Pfam" id="PF06114">
    <property type="entry name" value="Peptidase_M78"/>
    <property type="match status" value="1"/>
</dbReference>
<keyword evidence="3" id="KW-1185">Reference proteome</keyword>
<dbReference type="PANTHER" id="PTHR43236">
    <property type="entry name" value="ANTITOXIN HIGA1"/>
    <property type="match status" value="1"/>
</dbReference>
<dbReference type="EMBL" id="BAAAES010000011">
    <property type="protein sequence ID" value="GAA0675149.1"/>
    <property type="molecule type" value="Genomic_DNA"/>
</dbReference>
<proteinExistence type="predicted"/>
<dbReference type="RefSeq" id="WP_163956674.1">
    <property type="nucleotide sequence ID" value="NZ_BAAAES010000011.1"/>
</dbReference>
<organism evidence="2 3">
    <name type="scientific">Sphingomonas insulae</name>
    <dbReference type="NCBI Taxonomy" id="424800"/>
    <lineage>
        <taxon>Bacteria</taxon>
        <taxon>Pseudomonadati</taxon>
        <taxon>Pseudomonadota</taxon>
        <taxon>Alphaproteobacteria</taxon>
        <taxon>Sphingomonadales</taxon>
        <taxon>Sphingomonadaceae</taxon>
        <taxon>Sphingomonas</taxon>
    </lineage>
</organism>
<evidence type="ECO:0000313" key="3">
    <source>
        <dbReference type="Proteomes" id="UP001500238"/>
    </source>
</evidence>
<evidence type="ECO:0000259" key="1">
    <source>
        <dbReference type="Pfam" id="PF06114"/>
    </source>
</evidence>
<dbReference type="Gene3D" id="1.10.10.2910">
    <property type="match status" value="1"/>
</dbReference>
<dbReference type="Proteomes" id="UP001500238">
    <property type="component" value="Unassembled WGS sequence"/>
</dbReference>
<comment type="caution">
    <text evidence="2">The sequence shown here is derived from an EMBL/GenBank/DDBJ whole genome shotgun (WGS) entry which is preliminary data.</text>
</comment>
<protein>
    <recommendedName>
        <fullName evidence="1">IrrE N-terminal-like domain-containing protein</fullName>
    </recommendedName>
</protein>
<dbReference type="InterPro" id="IPR052345">
    <property type="entry name" value="Rad_response_metalloprotease"/>
</dbReference>
<dbReference type="PANTHER" id="PTHR43236:SF2">
    <property type="entry name" value="BLL0069 PROTEIN"/>
    <property type="match status" value="1"/>
</dbReference>
<gene>
    <name evidence="2" type="ORF">GCM10009102_29150</name>
</gene>
<reference evidence="2 3" key="1">
    <citation type="journal article" date="2019" name="Int. J. Syst. Evol. Microbiol.">
        <title>The Global Catalogue of Microorganisms (GCM) 10K type strain sequencing project: providing services to taxonomists for standard genome sequencing and annotation.</title>
        <authorList>
            <consortium name="The Broad Institute Genomics Platform"/>
            <consortium name="The Broad Institute Genome Sequencing Center for Infectious Disease"/>
            <person name="Wu L."/>
            <person name="Ma J."/>
        </authorList>
    </citation>
    <scope>NUCLEOTIDE SEQUENCE [LARGE SCALE GENOMIC DNA]</scope>
    <source>
        <strain evidence="2 3">JCM 14603</strain>
    </source>
</reference>
<dbReference type="InterPro" id="IPR010359">
    <property type="entry name" value="IrrE_HExxH"/>
</dbReference>
<evidence type="ECO:0000313" key="2">
    <source>
        <dbReference type="EMBL" id="GAA0675149.1"/>
    </source>
</evidence>
<name>A0ABN1HZG2_9SPHN</name>
<feature type="domain" description="IrrE N-terminal-like" evidence="1">
    <location>
        <begin position="79"/>
        <end position="173"/>
    </location>
</feature>